<keyword evidence="4" id="KW-1003">Cell membrane</keyword>
<dbReference type="PANTHER" id="PTHR46494:SF3">
    <property type="entry name" value="ZINC TRANSPORT PROTEIN ZNTB"/>
    <property type="match status" value="1"/>
</dbReference>
<organism evidence="13 14">
    <name type="scientific">Mesorhizobium australicum (strain HAMBI 3006 / LMG 24608 / WSM2073)</name>
    <dbReference type="NCBI Taxonomy" id="754035"/>
    <lineage>
        <taxon>Bacteria</taxon>
        <taxon>Pseudomonadati</taxon>
        <taxon>Pseudomonadota</taxon>
        <taxon>Alphaproteobacteria</taxon>
        <taxon>Hyphomicrobiales</taxon>
        <taxon>Phyllobacteriaceae</taxon>
        <taxon>Mesorhizobium</taxon>
    </lineage>
</organism>
<accession>L0KG48</accession>
<evidence type="ECO:0000256" key="5">
    <source>
        <dbReference type="ARBA" id="ARBA00022519"/>
    </source>
</evidence>
<dbReference type="EMBL" id="CP003358">
    <property type="protein sequence ID" value="AGB43981.1"/>
    <property type="molecule type" value="Genomic_DNA"/>
</dbReference>
<evidence type="ECO:0000256" key="8">
    <source>
        <dbReference type="ARBA" id="ARBA00022989"/>
    </source>
</evidence>
<dbReference type="Gene3D" id="3.30.460.20">
    <property type="entry name" value="CorA soluble domain-like"/>
    <property type="match status" value="1"/>
</dbReference>
<dbReference type="SUPFAM" id="SSF143865">
    <property type="entry name" value="CorA soluble domain-like"/>
    <property type="match status" value="1"/>
</dbReference>
<dbReference type="KEGG" id="mam:Mesau_01513"/>
<sequence>MNDASHLALLAVDDQHPAPGLVWAYHRLPGKTPVALAPRDIDAALAMPEGWVWLHVDLVDQRAHSWVSHACALPASAHAILEGHEDSPALAHEDGVVHGISADLHSEIARQSTTIGRLRFAVSERLLVTGRRHSLAAVEEVHEAVAAGLRPATAFELFEAIVLAFCSSTSLRLAAATKRLDEVEDHLVTERLADERRRLKDVRRLAVSLHRPISALAALFQDEDRSDWKLSAGAHEILRRLTTRLERLDREVVMVNDRARLLQEEVAAELADESNRSLKALAVMSALLLPGSLIVGMFGMNTAGLPLTQTPGGFELALLIAGGATGLFYWLLLRAGANLRF</sequence>
<keyword evidence="7" id="KW-0862">Zinc</keyword>
<name>L0KG48_MESAW</name>
<dbReference type="CDD" id="cd12834">
    <property type="entry name" value="ZntB_u1"/>
    <property type="match status" value="1"/>
</dbReference>
<dbReference type="GO" id="GO:0050897">
    <property type="term" value="F:cobalt ion binding"/>
    <property type="evidence" value="ECO:0007669"/>
    <property type="project" value="TreeGrafter"/>
</dbReference>
<reference evidence="14" key="1">
    <citation type="submission" date="2012-02" db="EMBL/GenBank/DDBJ databases">
        <title>Complete sequence of Mesorhizobium australicum WSM2073.</title>
        <authorList>
            <person name="Lucas S."/>
            <person name="Han J."/>
            <person name="Lapidus A."/>
            <person name="Cheng J.-F."/>
            <person name="Goodwin L."/>
            <person name="Pitluck S."/>
            <person name="Peters L."/>
            <person name="Gu W."/>
            <person name="Detter J.C."/>
            <person name="Han C."/>
            <person name="Tapia R."/>
            <person name="Land M."/>
            <person name="Hauser L."/>
            <person name="Kyrpides N."/>
            <person name="Ivanova N."/>
            <person name="Pagani I."/>
            <person name="Reeve W.G."/>
            <person name="Howieson J.G."/>
            <person name="Tiwari R.P."/>
            <person name="O'Hara G.W."/>
            <person name="Atkins C.A."/>
            <person name="Ronson C.W."/>
            <person name="Nandasena K.G."/>
            <person name="Woyke T."/>
        </authorList>
    </citation>
    <scope>NUCLEOTIDE SEQUENCE [LARGE SCALE GENOMIC DNA]</scope>
    <source>
        <strain evidence="14">LMG 24608 / HAMBI 3006 / WSM2073</strain>
    </source>
</reference>
<evidence type="ECO:0000256" key="7">
    <source>
        <dbReference type="ARBA" id="ARBA00022833"/>
    </source>
</evidence>
<dbReference type="PANTHER" id="PTHR46494">
    <property type="entry name" value="CORA FAMILY METAL ION TRANSPORTER (EUROFUNG)"/>
    <property type="match status" value="1"/>
</dbReference>
<feature type="coiled-coil region" evidence="11">
    <location>
        <begin position="238"/>
        <end position="265"/>
    </location>
</feature>
<dbReference type="eggNOG" id="COG0598">
    <property type="taxonomic scope" value="Bacteria"/>
</dbReference>
<dbReference type="OrthoDB" id="9803484at2"/>
<feature type="transmembrane region" description="Helical" evidence="12">
    <location>
        <begin position="280"/>
        <end position="300"/>
    </location>
</feature>
<comment type="similarity">
    <text evidence="2">Belongs to the CorA metal ion transporter (MIT) (TC 1.A.35) family.</text>
</comment>
<dbReference type="RefSeq" id="WP_015315443.1">
    <property type="nucleotide sequence ID" value="NC_019973.1"/>
</dbReference>
<proteinExistence type="inferred from homology"/>
<dbReference type="Proteomes" id="UP000010998">
    <property type="component" value="Chromosome"/>
</dbReference>
<dbReference type="STRING" id="754035.Mesau_01513"/>
<keyword evidence="8 12" id="KW-1133">Transmembrane helix</keyword>
<dbReference type="InterPro" id="IPR045861">
    <property type="entry name" value="CorA_cytoplasmic_dom"/>
</dbReference>
<dbReference type="GeneID" id="90989008"/>
<evidence type="ECO:0000256" key="10">
    <source>
        <dbReference type="ARBA" id="ARBA00023136"/>
    </source>
</evidence>
<evidence type="ECO:0000256" key="2">
    <source>
        <dbReference type="ARBA" id="ARBA00009765"/>
    </source>
</evidence>
<dbReference type="InterPro" id="IPR045863">
    <property type="entry name" value="CorA_TM1_TM2"/>
</dbReference>
<protein>
    <submittedName>
        <fullName evidence="13">Mg2+/Co2+ transporter</fullName>
    </submittedName>
</protein>
<dbReference type="GO" id="GO:0015087">
    <property type="term" value="F:cobalt ion transmembrane transporter activity"/>
    <property type="evidence" value="ECO:0007669"/>
    <property type="project" value="TreeGrafter"/>
</dbReference>
<keyword evidence="14" id="KW-1185">Reference proteome</keyword>
<evidence type="ECO:0000256" key="4">
    <source>
        <dbReference type="ARBA" id="ARBA00022475"/>
    </source>
</evidence>
<evidence type="ECO:0000313" key="14">
    <source>
        <dbReference type="Proteomes" id="UP000010998"/>
    </source>
</evidence>
<dbReference type="InterPro" id="IPR002523">
    <property type="entry name" value="MgTranspt_CorA/ZnTranspt_ZntB"/>
</dbReference>
<evidence type="ECO:0000256" key="1">
    <source>
        <dbReference type="ARBA" id="ARBA00004651"/>
    </source>
</evidence>
<dbReference type="SUPFAM" id="SSF144083">
    <property type="entry name" value="Magnesium transport protein CorA, transmembrane region"/>
    <property type="match status" value="1"/>
</dbReference>
<keyword evidence="11" id="KW-0175">Coiled coil</keyword>
<dbReference type="AlphaFoldDB" id="L0KG48"/>
<gene>
    <name evidence="13" type="ordered locus">Mesau_01513</name>
</gene>
<evidence type="ECO:0000256" key="11">
    <source>
        <dbReference type="SAM" id="Coils"/>
    </source>
</evidence>
<dbReference type="Pfam" id="PF01544">
    <property type="entry name" value="CorA"/>
    <property type="match status" value="1"/>
</dbReference>
<keyword evidence="5" id="KW-0997">Cell inner membrane</keyword>
<dbReference type="GO" id="GO:0015095">
    <property type="term" value="F:magnesium ion transmembrane transporter activity"/>
    <property type="evidence" value="ECO:0007669"/>
    <property type="project" value="TreeGrafter"/>
</dbReference>
<evidence type="ECO:0000256" key="3">
    <source>
        <dbReference type="ARBA" id="ARBA00022448"/>
    </source>
</evidence>
<keyword evidence="6 12" id="KW-0812">Transmembrane</keyword>
<evidence type="ECO:0000313" key="13">
    <source>
        <dbReference type="EMBL" id="AGB43981.1"/>
    </source>
</evidence>
<dbReference type="GO" id="GO:0000287">
    <property type="term" value="F:magnesium ion binding"/>
    <property type="evidence" value="ECO:0007669"/>
    <property type="project" value="TreeGrafter"/>
</dbReference>
<evidence type="ECO:0000256" key="9">
    <source>
        <dbReference type="ARBA" id="ARBA00023065"/>
    </source>
</evidence>
<comment type="subcellular location">
    <subcellularLocation>
        <location evidence="1">Cell membrane</location>
        <topology evidence="1">Multi-pass membrane protein</topology>
    </subcellularLocation>
</comment>
<keyword evidence="10 12" id="KW-0472">Membrane</keyword>
<dbReference type="HOGENOM" id="CLU_007127_2_1_5"/>
<dbReference type="Gene3D" id="1.20.58.340">
    <property type="entry name" value="Magnesium transport protein CorA, transmembrane region"/>
    <property type="match status" value="2"/>
</dbReference>
<evidence type="ECO:0000256" key="12">
    <source>
        <dbReference type="SAM" id="Phobius"/>
    </source>
</evidence>
<keyword evidence="9" id="KW-0406">Ion transport</keyword>
<evidence type="ECO:0000256" key="6">
    <source>
        <dbReference type="ARBA" id="ARBA00022692"/>
    </source>
</evidence>
<keyword evidence="3" id="KW-0813">Transport</keyword>
<dbReference type="GO" id="GO:0005886">
    <property type="term" value="C:plasma membrane"/>
    <property type="evidence" value="ECO:0007669"/>
    <property type="project" value="UniProtKB-SubCell"/>
</dbReference>
<feature type="transmembrane region" description="Helical" evidence="12">
    <location>
        <begin position="312"/>
        <end position="332"/>
    </location>
</feature>